<keyword evidence="10 17" id="KW-0472">Membrane</keyword>
<evidence type="ECO:0000313" key="22">
    <source>
        <dbReference type="Proteomes" id="UP000588071"/>
    </source>
</evidence>
<dbReference type="GO" id="GO:0016301">
    <property type="term" value="F:kinase activity"/>
    <property type="evidence" value="ECO:0007669"/>
    <property type="project" value="UniProtKB-KW"/>
</dbReference>
<dbReference type="PANTHER" id="PTHR30175:SF1">
    <property type="entry name" value="PTS SYSTEM ARBUTIN-, CELLOBIOSE-, AND SALICIN-SPECIFIC EIIBC COMPONENT-RELATED"/>
    <property type="match status" value="1"/>
</dbReference>
<comment type="catalytic activity">
    <reaction evidence="13">
        <text>N(pros)-phospho-L-histidyl-[protein](out) + sucrose = sucrose 6(G)-phosphate(in) + L-histidyl-[protein]</text>
        <dbReference type="Rhea" id="RHEA:49236"/>
        <dbReference type="Rhea" id="RHEA-COMP:9745"/>
        <dbReference type="Rhea" id="RHEA-COMP:9746"/>
        <dbReference type="ChEBI" id="CHEBI:17992"/>
        <dbReference type="ChEBI" id="CHEBI:29979"/>
        <dbReference type="ChEBI" id="CHEBI:64837"/>
        <dbReference type="ChEBI" id="CHEBI:91002"/>
        <dbReference type="EC" id="2.7.1.211"/>
    </reaction>
</comment>
<dbReference type="FunFam" id="2.70.70.10:FF:000001">
    <property type="entry name" value="PTS system glucose-specific IIA component"/>
    <property type="match status" value="1"/>
</dbReference>
<comment type="subcellular location">
    <subcellularLocation>
        <location evidence="1">Cell membrane</location>
        <topology evidence="1">Multi-pass membrane protein</topology>
    </subcellularLocation>
</comment>
<dbReference type="GO" id="GO:0005886">
    <property type="term" value="C:plasma membrane"/>
    <property type="evidence" value="ECO:0007669"/>
    <property type="project" value="UniProtKB-SubCell"/>
</dbReference>
<dbReference type="Gene3D" id="2.70.70.10">
    <property type="entry name" value="Glucose Permease (Domain IIA)"/>
    <property type="match status" value="1"/>
</dbReference>
<keyword evidence="3" id="KW-1003">Cell membrane</keyword>
<feature type="transmembrane region" description="Helical" evidence="17">
    <location>
        <begin position="275"/>
        <end position="300"/>
    </location>
</feature>
<dbReference type="Gene3D" id="3.30.1360.60">
    <property type="entry name" value="Glucose permease domain IIB"/>
    <property type="match status" value="1"/>
</dbReference>
<dbReference type="InterPro" id="IPR003352">
    <property type="entry name" value="PTS_EIIC"/>
</dbReference>
<dbReference type="CDD" id="cd00212">
    <property type="entry name" value="PTS_IIB_glc"/>
    <property type="match status" value="1"/>
</dbReference>
<dbReference type="AlphaFoldDB" id="A0A7X9RLH4"/>
<keyword evidence="5" id="KW-0808">Transferase</keyword>
<dbReference type="InterPro" id="IPR001996">
    <property type="entry name" value="PTS_IIB_1"/>
</dbReference>
<reference evidence="21 22" key="1">
    <citation type="submission" date="2020-04" db="EMBL/GenBank/DDBJ databases">
        <authorList>
            <person name="Hitch T.C.A."/>
            <person name="Wylensek D."/>
            <person name="Clavel T."/>
        </authorList>
    </citation>
    <scope>NUCLEOTIDE SEQUENCE [LARGE SCALE GENOMIC DNA]</scope>
    <source>
        <strain evidence="21 22">WCA-380-WT-3C</strain>
    </source>
</reference>
<dbReference type="InterPro" id="IPR018113">
    <property type="entry name" value="PTrfase_EIIB_Cys"/>
</dbReference>
<feature type="transmembrane region" description="Helical" evidence="17">
    <location>
        <begin position="172"/>
        <end position="190"/>
    </location>
</feature>
<evidence type="ECO:0000256" key="17">
    <source>
        <dbReference type="SAM" id="Phobius"/>
    </source>
</evidence>
<evidence type="ECO:0000259" key="20">
    <source>
        <dbReference type="PROSITE" id="PS51103"/>
    </source>
</evidence>
<evidence type="ECO:0000256" key="2">
    <source>
        <dbReference type="ARBA" id="ARBA00022448"/>
    </source>
</evidence>
<dbReference type="RefSeq" id="WP_168930544.1">
    <property type="nucleotide sequence ID" value="NZ_JABAFV010000004.1"/>
</dbReference>
<feature type="transmembrane region" description="Helical" evidence="17">
    <location>
        <begin position="104"/>
        <end position="129"/>
    </location>
</feature>
<accession>A0A7X9RLH4</accession>
<dbReference type="Pfam" id="PF00358">
    <property type="entry name" value="PTS_EIIA_1"/>
    <property type="match status" value="1"/>
</dbReference>
<feature type="transmembrane region" description="Helical" evidence="17">
    <location>
        <begin position="427"/>
        <end position="450"/>
    </location>
</feature>
<gene>
    <name evidence="21" type="ORF">HF857_03935</name>
</gene>
<sequence length="619" mass="65981">MELKKLGEEIVQNVGGIENIQGLTHCATRLRFNLIDDTKADKSKLEGLEKVVGVVNQGGQFQVIIGNEVKKVYQVIEQNFQLNSSVNESSKVDKSPIVKVLDTIAGIFVPIVPALTGAGMLKALLALLVMMKWVEASSQTYQILNFIGDAAFYFLPVLLANSAAKKFGCNQYVAITIGGILLHPTFTTLIQNARTNGTSLELFGLPVTLANYGSSVIPIILAVWFMSYVEPFADRVSPGAVRMFMSPLLTLLIIAPVTLIIIGPLGVFLGDGLGIIINILNTYASWLVPLLVGAFTPLLVMTGMHYGFIPLGINMLATTGFDTVSGPGMMVSNIAQGGAALAVAFRTKKLETKQLAISTGISAVAGITEPALYGVNLRYKKPLISAMIGGGIAGLFLGIMGVGRYAQVAPGLFALPSFFGGDSINNFIYAVISCGIAFVVSFVASLILGIEDKQEVEKKDSIDIKYSNDVLLAPVMGTVVDLKDVPDQVFSSGALGKGVAFEPIDGKIYSPVSGKISATFPSNHAIGIVSENGAEVLIHVGLDTVTLNGEGFKTYVTTNQAVSKGYLLLEVDLEVIKSHHLNPITMMVVTNSQEFKDVSVNNHGNVNQNDAIVRIESFE</sequence>
<evidence type="ECO:0000256" key="3">
    <source>
        <dbReference type="ARBA" id="ARBA00022475"/>
    </source>
</evidence>
<feature type="domain" description="PTS EIIC type-1" evidence="20">
    <location>
        <begin position="102"/>
        <end position="460"/>
    </location>
</feature>
<evidence type="ECO:0000256" key="16">
    <source>
        <dbReference type="PROSITE-ProRule" id="PRU00421"/>
    </source>
</evidence>
<evidence type="ECO:0000256" key="10">
    <source>
        <dbReference type="ARBA" id="ARBA00023136"/>
    </source>
</evidence>
<feature type="transmembrane region" description="Helical" evidence="17">
    <location>
        <begin position="383"/>
        <end position="407"/>
    </location>
</feature>
<dbReference type="EMBL" id="JABAFV010000004">
    <property type="protein sequence ID" value="NME49409.1"/>
    <property type="molecule type" value="Genomic_DNA"/>
</dbReference>
<dbReference type="GO" id="GO:0008982">
    <property type="term" value="F:protein-N(PI)-phosphohistidine-sugar phosphotransferase activity"/>
    <property type="evidence" value="ECO:0007669"/>
    <property type="project" value="InterPro"/>
</dbReference>
<proteinExistence type="predicted"/>
<evidence type="ECO:0000256" key="13">
    <source>
        <dbReference type="ARBA" id="ARBA00048931"/>
    </source>
</evidence>
<keyword evidence="2" id="KW-0813">Transport</keyword>
<comment type="caution">
    <text evidence="21">The sequence shown here is derived from an EMBL/GenBank/DDBJ whole genome shotgun (WGS) entry which is preliminary data.</text>
</comment>
<evidence type="ECO:0000259" key="18">
    <source>
        <dbReference type="PROSITE" id="PS51093"/>
    </source>
</evidence>
<dbReference type="PROSITE" id="PS51098">
    <property type="entry name" value="PTS_EIIB_TYPE_1"/>
    <property type="match status" value="1"/>
</dbReference>
<dbReference type="InterPro" id="IPR011055">
    <property type="entry name" value="Dup_hybrid_motif"/>
</dbReference>
<evidence type="ECO:0000256" key="6">
    <source>
        <dbReference type="ARBA" id="ARBA00022683"/>
    </source>
</evidence>
<evidence type="ECO:0000256" key="7">
    <source>
        <dbReference type="ARBA" id="ARBA00022692"/>
    </source>
</evidence>
<feature type="transmembrane region" description="Helical" evidence="17">
    <location>
        <begin position="210"/>
        <end position="229"/>
    </location>
</feature>
<protein>
    <recommendedName>
        <fullName evidence="14">PTS system sucrose-specific EIIBCA component</fullName>
        <ecNumber evidence="11">2.7.1.211</ecNumber>
    </recommendedName>
    <alternativeName>
        <fullName evidence="15">EIIBCA-Scr</fullName>
    </alternativeName>
</protein>
<dbReference type="PROSITE" id="PS51093">
    <property type="entry name" value="PTS_EIIA_TYPE_1"/>
    <property type="match status" value="1"/>
</dbReference>
<feature type="domain" description="PTS EIIA type-1" evidence="18">
    <location>
        <begin position="487"/>
        <end position="591"/>
    </location>
</feature>
<evidence type="ECO:0000259" key="19">
    <source>
        <dbReference type="PROSITE" id="PS51098"/>
    </source>
</evidence>
<evidence type="ECO:0000313" key="21">
    <source>
        <dbReference type="EMBL" id="NME49409.1"/>
    </source>
</evidence>
<evidence type="ECO:0000256" key="14">
    <source>
        <dbReference type="ARBA" id="ARBA00074554"/>
    </source>
</evidence>
<dbReference type="NCBIfam" id="TIGR01995">
    <property type="entry name" value="PTS-II-ABC-beta"/>
    <property type="match status" value="1"/>
</dbReference>
<evidence type="ECO:0000256" key="4">
    <source>
        <dbReference type="ARBA" id="ARBA00022597"/>
    </source>
</evidence>
<keyword evidence="9 17" id="KW-1133">Transmembrane helix</keyword>
<dbReference type="Pfam" id="PF02378">
    <property type="entry name" value="PTS_EIIC"/>
    <property type="match status" value="1"/>
</dbReference>
<dbReference type="GO" id="GO:0090589">
    <property type="term" value="F:protein-phosphocysteine-trehalose phosphotransferase system transporter activity"/>
    <property type="evidence" value="ECO:0007669"/>
    <property type="project" value="TreeGrafter"/>
</dbReference>
<dbReference type="Pfam" id="PF00367">
    <property type="entry name" value="PTS_EIIB"/>
    <property type="match status" value="1"/>
</dbReference>
<name>A0A7X9RLH4_9ENTE</name>
<dbReference type="PROSITE" id="PS51103">
    <property type="entry name" value="PTS_EIIC_TYPE_1"/>
    <property type="match status" value="1"/>
</dbReference>
<dbReference type="GO" id="GO:0009401">
    <property type="term" value="P:phosphoenolpyruvate-dependent sugar phosphotransferase system"/>
    <property type="evidence" value="ECO:0007669"/>
    <property type="project" value="UniProtKB-KW"/>
</dbReference>
<keyword evidence="8" id="KW-0418">Kinase</keyword>
<dbReference type="PROSITE" id="PS00371">
    <property type="entry name" value="PTS_EIIA_TYPE_1_HIS"/>
    <property type="match status" value="1"/>
</dbReference>
<evidence type="ECO:0000256" key="1">
    <source>
        <dbReference type="ARBA" id="ARBA00004651"/>
    </source>
</evidence>
<dbReference type="PROSITE" id="PS01035">
    <property type="entry name" value="PTS_EIIB_TYPE_1_CYS"/>
    <property type="match status" value="1"/>
</dbReference>
<dbReference type="InterPro" id="IPR036878">
    <property type="entry name" value="Glu_permease_IIB"/>
</dbReference>
<evidence type="ECO:0000256" key="11">
    <source>
        <dbReference type="ARBA" id="ARBA00044053"/>
    </source>
</evidence>
<comment type="function">
    <text evidence="12">The phosphoenolpyruvate-dependent sugar phosphotransferase system (sugar PTS), a major carbohydrate active transport system, catalyzes the phosphorylation of incoming sugar substrates concomitantly with their translocation across the cell membrane. This system is involved in sucrose transport.</text>
</comment>
<dbReference type="NCBIfam" id="TIGR00830">
    <property type="entry name" value="PTBA"/>
    <property type="match status" value="1"/>
</dbReference>
<keyword evidence="4" id="KW-0762">Sugar transport</keyword>
<keyword evidence="6" id="KW-0598">Phosphotransferase system</keyword>
<dbReference type="InterPro" id="IPR011297">
    <property type="entry name" value="PTS_IIABC_b_glu"/>
</dbReference>
<dbReference type="SUPFAM" id="SSF51261">
    <property type="entry name" value="Duplicated hybrid motif"/>
    <property type="match status" value="1"/>
</dbReference>
<evidence type="ECO:0000256" key="8">
    <source>
        <dbReference type="ARBA" id="ARBA00022777"/>
    </source>
</evidence>
<dbReference type="InterPro" id="IPR013013">
    <property type="entry name" value="PTS_EIIC_1"/>
</dbReference>
<feature type="transmembrane region" description="Helical" evidence="17">
    <location>
        <begin position="141"/>
        <end position="160"/>
    </location>
</feature>
<evidence type="ECO:0000256" key="5">
    <source>
        <dbReference type="ARBA" id="ARBA00022679"/>
    </source>
</evidence>
<dbReference type="InterPro" id="IPR050558">
    <property type="entry name" value="PTS_Sugar-Specific_Components"/>
</dbReference>
<dbReference type="InterPro" id="IPR001127">
    <property type="entry name" value="PTS_EIIA_1_perm"/>
</dbReference>
<dbReference type="PANTHER" id="PTHR30175">
    <property type="entry name" value="PHOSPHOTRANSFERASE SYSTEM TRANSPORT PROTEIN"/>
    <property type="match status" value="1"/>
</dbReference>
<evidence type="ECO:0000256" key="15">
    <source>
        <dbReference type="ARBA" id="ARBA00081008"/>
    </source>
</evidence>
<dbReference type="EC" id="2.7.1.211" evidence="11"/>
<feature type="transmembrane region" description="Helical" evidence="17">
    <location>
        <begin position="249"/>
        <end position="269"/>
    </location>
</feature>
<feature type="domain" description="PTS EIIB type-1" evidence="19">
    <location>
        <begin position="4"/>
        <end position="86"/>
    </location>
</feature>
<evidence type="ECO:0000256" key="12">
    <source>
        <dbReference type="ARBA" id="ARBA00045139"/>
    </source>
</evidence>
<organism evidence="21 22">
    <name type="scientific">Enterococcus cecorum</name>
    <dbReference type="NCBI Taxonomy" id="44008"/>
    <lineage>
        <taxon>Bacteria</taxon>
        <taxon>Bacillati</taxon>
        <taxon>Bacillota</taxon>
        <taxon>Bacilli</taxon>
        <taxon>Lactobacillales</taxon>
        <taxon>Enterococcaceae</taxon>
        <taxon>Enterococcus</taxon>
    </lineage>
</organism>
<keyword evidence="7 17" id="KW-0812">Transmembrane</keyword>
<evidence type="ECO:0000256" key="9">
    <source>
        <dbReference type="ARBA" id="ARBA00022989"/>
    </source>
</evidence>
<feature type="active site" description="Phosphocysteine intermediate; for EIIB activity" evidence="16">
    <location>
        <position position="26"/>
    </location>
</feature>
<dbReference type="FunFam" id="3.30.1360.60:FF:000001">
    <property type="entry name" value="PTS system glucose-specific IIBC component PtsG"/>
    <property type="match status" value="1"/>
</dbReference>
<dbReference type="Proteomes" id="UP000588071">
    <property type="component" value="Unassembled WGS sequence"/>
</dbReference>
<dbReference type="GO" id="GO:0015771">
    <property type="term" value="P:trehalose transport"/>
    <property type="evidence" value="ECO:0007669"/>
    <property type="project" value="TreeGrafter"/>
</dbReference>
<dbReference type="SUPFAM" id="SSF55604">
    <property type="entry name" value="Glucose permease domain IIB"/>
    <property type="match status" value="1"/>
</dbReference>